<dbReference type="EMBL" id="CM017616">
    <property type="protein sequence ID" value="TYI20185.1"/>
    <property type="molecule type" value="Genomic_DNA"/>
</dbReference>
<protein>
    <submittedName>
        <fullName evidence="2">Uncharacterized protein</fullName>
    </submittedName>
</protein>
<keyword evidence="1" id="KW-1133">Transmembrane helix</keyword>
<name>A0A5D2PY64_GOSTO</name>
<dbReference type="AlphaFoldDB" id="A0A5D2PY64"/>
<proteinExistence type="predicted"/>
<accession>A0A5D2PY64</accession>
<reference evidence="2 3" key="1">
    <citation type="submission" date="2019-07" db="EMBL/GenBank/DDBJ databases">
        <title>WGS assembly of Gossypium tomentosum.</title>
        <authorList>
            <person name="Chen Z.J."/>
            <person name="Sreedasyam A."/>
            <person name="Ando A."/>
            <person name="Song Q."/>
            <person name="De L."/>
            <person name="Hulse-Kemp A."/>
            <person name="Ding M."/>
            <person name="Ye W."/>
            <person name="Kirkbride R."/>
            <person name="Jenkins J."/>
            <person name="Plott C."/>
            <person name="Lovell J."/>
            <person name="Lin Y.-M."/>
            <person name="Vaughn R."/>
            <person name="Liu B."/>
            <person name="Li W."/>
            <person name="Simpson S."/>
            <person name="Scheffler B."/>
            <person name="Saski C."/>
            <person name="Grover C."/>
            <person name="Hu G."/>
            <person name="Conover J."/>
            <person name="Carlson J."/>
            <person name="Shu S."/>
            <person name="Boston L."/>
            <person name="Williams M."/>
            <person name="Peterson D."/>
            <person name="Mcgee K."/>
            <person name="Jones D."/>
            <person name="Wendel J."/>
            <person name="Stelly D."/>
            <person name="Grimwood J."/>
            <person name="Schmutz J."/>
        </authorList>
    </citation>
    <scope>NUCLEOTIDE SEQUENCE [LARGE SCALE GENOMIC DNA]</scope>
    <source>
        <strain evidence="2">7179.01</strain>
    </source>
</reference>
<dbReference type="Proteomes" id="UP000322667">
    <property type="component" value="Chromosome A07"/>
</dbReference>
<keyword evidence="1" id="KW-0812">Transmembrane</keyword>
<sequence length="98" mass="11616">MKSMAISLLSLFFLYLFFYSRNSLMIIRVFLTLQVRKQGKIVLDHFKNFQETLSIKFPSKVRESSYLSSIPPELSLLFVSFLFILARVIFYQLFKFLA</sequence>
<evidence type="ECO:0000313" key="2">
    <source>
        <dbReference type="EMBL" id="TYI20185.1"/>
    </source>
</evidence>
<organism evidence="2 3">
    <name type="scientific">Gossypium tomentosum</name>
    <name type="common">Hawaiian cotton</name>
    <name type="synonym">Gossypium sandvicense</name>
    <dbReference type="NCBI Taxonomy" id="34277"/>
    <lineage>
        <taxon>Eukaryota</taxon>
        <taxon>Viridiplantae</taxon>
        <taxon>Streptophyta</taxon>
        <taxon>Embryophyta</taxon>
        <taxon>Tracheophyta</taxon>
        <taxon>Spermatophyta</taxon>
        <taxon>Magnoliopsida</taxon>
        <taxon>eudicotyledons</taxon>
        <taxon>Gunneridae</taxon>
        <taxon>Pentapetalae</taxon>
        <taxon>rosids</taxon>
        <taxon>malvids</taxon>
        <taxon>Malvales</taxon>
        <taxon>Malvaceae</taxon>
        <taxon>Malvoideae</taxon>
        <taxon>Gossypium</taxon>
    </lineage>
</organism>
<feature type="transmembrane region" description="Helical" evidence="1">
    <location>
        <begin position="74"/>
        <end position="94"/>
    </location>
</feature>
<keyword evidence="3" id="KW-1185">Reference proteome</keyword>
<gene>
    <name evidence="2" type="ORF">ES332_A07G218600v1</name>
</gene>
<keyword evidence="1" id="KW-0472">Membrane</keyword>
<evidence type="ECO:0000313" key="3">
    <source>
        <dbReference type="Proteomes" id="UP000322667"/>
    </source>
</evidence>
<evidence type="ECO:0000256" key="1">
    <source>
        <dbReference type="SAM" id="Phobius"/>
    </source>
</evidence>